<dbReference type="InterPro" id="IPR057301">
    <property type="entry name" value="Rrp5_OB_4th"/>
</dbReference>
<dbReference type="eggNOG" id="KOG1070">
    <property type="taxonomic scope" value="Eukaryota"/>
</dbReference>
<dbReference type="Pfam" id="PF23231">
    <property type="entry name" value="HAT_Syf1_CNRKL1_C"/>
    <property type="match status" value="1"/>
</dbReference>
<dbReference type="STRING" id="400682.A0A1X7TZS7"/>
<feature type="domain" description="S1 motif" evidence="7">
    <location>
        <begin position="313"/>
        <end position="380"/>
    </location>
</feature>
<dbReference type="PROSITE" id="PS50126">
    <property type="entry name" value="S1"/>
    <property type="match status" value="9"/>
</dbReference>
<dbReference type="FunFam" id="1.25.40.10:FF:000065">
    <property type="entry name" value="Programmed cell death 11"/>
    <property type="match status" value="1"/>
</dbReference>
<keyword evidence="5" id="KW-0539">Nucleus</keyword>
<protein>
    <recommendedName>
        <fullName evidence="7">S1 motif domain-containing protein</fullName>
    </recommendedName>
</protein>
<gene>
    <name evidence="8" type="primary">100634826</name>
</gene>
<dbReference type="FunFam" id="2.40.50.140:FF:000103">
    <property type="entry name" value="protein RRP5 homolog"/>
    <property type="match status" value="2"/>
</dbReference>
<feature type="domain" description="S1 motif" evidence="7">
    <location>
        <begin position="575"/>
        <end position="647"/>
    </location>
</feature>
<keyword evidence="9" id="KW-1185">Reference proteome</keyword>
<organism evidence="8">
    <name type="scientific">Amphimedon queenslandica</name>
    <name type="common">Sponge</name>
    <dbReference type="NCBI Taxonomy" id="400682"/>
    <lineage>
        <taxon>Eukaryota</taxon>
        <taxon>Metazoa</taxon>
        <taxon>Porifera</taxon>
        <taxon>Demospongiae</taxon>
        <taxon>Heteroscleromorpha</taxon>
        <taxon>Haplosclerida</taxon>
        <taxon>Niphatidae</taxon>
        <taxon>Amphimedon</taxon>
    </lineage>
</organism>
<evidence type="ECO:0000256" key="2">
    <source>
        <dbReference type="ARBA" id="ARBA00022552"/>
    </source>
</evidence>
<dbReference type="SMART" id="SM00316">
    <property type="entry name" value="S1"/>
    <property type="match status" value="12"/>
</dbReference>
<feature type="compositionally biased region" description="Acidic residues" evidence="6">
    <location>
        <begin position="1446"/>
        <end position="1476"/>
    </location>
</feature>
<evidence type="ECO:0000256" key="6">
    <source>
        <dbReference type="SAM" id="MobiDB-lite"/>
    </source>
</evidence>
<feature type="domain" description="S1 motif" evidence="7">
    <location>
        <begin position="485"/>
        <end position="555"/>
    </location>
</feature>
<evidence type="ECO:0000256" key="4">
    <source>
        <dbReference type="ARBA" id="ARBA00022737"/>
    </source>
</evidence>
<feature type="domain" description="S1 motif" evidence="7">
    <location>
        <begin position="1068"/>
        <end position="1146"/>
    </location>
</feature>
<feature type="domain" description="S1 motif" evidence="7">
    <location>
        <begin position="397"/>
        <end position="468"/>
    </location>
</feature>
<dbReference type="InterPro" id="IPR003107">
    <property type="entry name" value="HAT"/>
</dbReference>
<dbReference type="SUPFAM" id="SSF50249">
    <property type="entry name" value="Nucleic acid-binding proteins"/>
    <property type="match status" value="10"/>
</dbReference>
<dbReference type="Proteomes" id="UP000007879">
    <property type="component" value="Unassembled WGS sequence"/>
</dbReference>
<dbReference type="FunFam" id="2.40.50.140:FF:000155">
    <property type="entry name" value="rRNA biogenesis protein RRP5"/>
    <property type="match status" value="1"/>
</dbReference>
<dbReference type="Pfam" id="PF23459">
    <property type="entry name" value="S1_RRP5"/>
    <property type="match status" value="1"/>
</dbReference>
<evidence type="ECO:0000259" key="7">
    <source>
        <dbReference type="PROSITE" id="PS50126"/>
    </source>
</evidence>
<reference evidence="9" key="1">
    <citation type="journal article" date="2010" name="Nature">
        <title>The Amphimedon queenslandica genome and the evolution of animal complexity.</title>
        <authorList>
            <person name="Srivastava M."/>
            <person name="Simakov O."/>
            <person name="Chapman J."/>
            <person name="Fahey B."/>
            <person name="Gauthier M.E."/>
            <person name="Mitros T."/>
            <person name="Richards G.S."/>
            <person name="Conaco C."/>
            <person name="Dacre M."/>
            <person name="Hellsten U."/>
            <person name="Larroux C."/>
            <person name="Putnam N.H."/>
            <person name="Stanke M."/>
            <person name="Adamska M."/>
            <person name="Darling A."/>
            <person name="Degnan S.M."/>
            <person name="Oakley T.H."/>
            <person name="Plachetzki D.C."/>
            <person name="Zhai Y."/>
            <person name="Adamski M."/>
            <person name="Calcino A."/>
            <person name="Cummins S.F."/>
            <person name="Goodstein D.M."/>
            <person name="Harris C."/>
            <person name="Jackson D.J."/>
            <person name="Leys S.P."/>
            <person name="Shu S."/>
            <person name="Woodcroft B.J."/>
            <person name="Vervoort M."/>
            <person name="Kosik K.S."/>
            <person name="Manning G."/>
            <person name="Degnan B.M."/>
            <person name="Rokhsar D.S."/>
        </authorList>
    </citation>
    <scope>NUCLEOTIDE SEQUENCE [LARGE SCALE GENOMIC DNA]</scope>
</reference>
<dbReference type="PANTHER" id="PTHR23270">
    <property type="entry name" value="PROGRAMMED CELL DEATH PROTEIN 11 PRE-RRNA PROCESSING PROTEIN RRP5"/>
    <property type="match status" value="1"/>
</dbReference>
<feature type="compositionally biased region" description="Acidic residues" evidence="6">
    <location>
        <begin position="1520"/>
        <end position="1530"/>
    </location>
</feature>
<dbReference type="InterPro" id="IPR048059">
    <property type="entry name" value="Rrp5_S1_rpt_hs1_sc1"/>
</dbReference>
<dbReference type="InterPro" id="IPR045209">
    <property type="entry name" value="Rrp5"/>
</dbReference>
<dbReference type="OrthoDB" id="412781at2759"/>
<name>A0A1X7TZS7_AMPQE</name>
<keyword evidence="3" id="KW-0597">Phosphoprotein</keyword>
<dbReference type="SMART" id="SM00386">
    <property type="entry name" value="HAT"/>
    <property type="match status" value="7"/>
</dbReference>
<dbReference type="InterPro" id="IPR057302">
    <property type="entry name" value="Rrp5_S1"/>
</dbReference>
<proteinExistence type="predicted"/>
<evidence type="ECO:0000313" key="9">
    <source>
        <dbReference type="Proteomes" id="UP000007879"/>
    </source>
</evidence>
<dbReference type="InParanoid" id="A0A1X7TZS7"/>
<feature type="region of interest" description="Disordered" evidence="6">
    <location>
        <begin position="1434"/>
        <end position="1540"/>
    </location>
</feature>
<dbReference type="InterPro" id="IPR003029">
    <property type="entry name" value="S1_domain"/>
</dbReference>
<dbReference type="Pfam" id="PF00575">
    <property type="entry name" value="S1"/>
    <property type="match status" value="5"/>
</dbReference>
<evidence type="ECO:0000256" key="5">
    <source>
        <dbReference type="ARBA" id="ARBA00023242"/>
    </source>
</evidence>
<feature type="domain" description="S1 motif" evidence="7">
    <location>
        <begin position="125"/>
        <end position="211"/>
    </location>
</feature>
<dbReference type="Pfam" id="PF24685">
    <property type="entry name" value="OB_RRP5_4th"/>
    <property type="match status" value="1"/>
</dbReference>
<reference evidence="8" key="2">
    <citation type="submission" date="2017-05" db="UniProtKB">
        <authorList>
            <consortium name="EnsemblMetazoa"/>
        </authorList>
    </citation>
    <scope>IDENTIFICATION</scope>
</reference>
<dbReference type="Gene3D" id="1.25.40.10">
    <property type="entry name" value="Tetratricopeptide repeat domain"/>
    <property type="match status" value="1"/>
</dbReference>
<sequence>MPAKKKRDKKEKKKEKEVLLEPEAAEIKETNDWDRISLATTVHVEEDFPRGGKELITPLERRKIIHQAEHDDIFGKKSDLLEKNEAAAMLLSDEGVKNKKKTEIKEPVKNIKVPDRLYHKNLKEGLLILCAIKEVQQYRLLMSLPFNMTGSVNIGDVSDPLSSLINTGGEGEEFDAKKVPDLSKMYRVGQLLSCYVLKVNDSEKQVQLSINPKLINNQLTAKNLIPNMIVSGCVTSIEDHGYIIDFGVSDRTEFLLNKNSGSESLYIGQVVSTLILPGPTARALPLSIAPDILYSSILSQSSSAVTLPSILPGQLLNVSVKQTTPTSLIVSFLGGFEGYVHYQHLPTPGTSLTDYAINKKLKARVLWLDTNNKKIGLTLQNEIIKGTGYDFSGMEIGLILHEAIVTRVESRHGVILKLPNGSFAYSPVRLMYSERTDKISKKHCVGSVHSVRIVQYNYIDGLAIVSMKENTLEEEYFTINDVTPGSIIKGNVTKISDKGISVSINNRLNGFCPLSQLSDSAHLKKTLKKLSEGAAVKCRVLKVDTDNNFILLTKKKSIVSCDLPPLTDVRTVKPGEEYTGEIINIVDKGLIIRFYNNITGFLPNVELSSTSTQVILSPSQFFKIGQVLQTRVLSVDIDNNKVRLSLRKQAPPTTESQAQPGDLLECEVTGVAGNGVSLLCNDELIFIPTPCLSDYAPLNGHLLAYHGRMLSDKSDRNEKYIISNVLVLSGATSVSPAVGCIKKLIIDDLLKEKYPKTFEELHVGMVLVGVVKRIYSYGVFIEFPNGLVGLAPLKYLSDEYITDTNGVYGERQTVFAKVHELNEVRKNITISLKCSDLKLSLTHSLPLVQSIVLKQFANLLKEKDLIFSNGVVYYRPGTLVKGQINNISNSLFHVTLESGPSATGYVSMATGGGVCPGDHVTCCVIDVDMETGNYWVSLNSKVMKERGKEEEKQKKGKTASGDINSYFKLEAGHTVTGHIEYINNYYLICSVSTLNQSVLAYGLFDSGQWGVIPYQLKHLKPGAKVNGTVLQSSSLFNGKMSGPPIFLLGESNSLSQKIVAQQLSVTIGDIVDAKIIKISDSQLSVSFGPWKGRIHSTLLADDMEKGSYPLSKFSVGDVMKAKILKYRKRAGHSVKPGTVHFELTTRKSLFDAEKAKIESSFTTGDKRMGVVREVTKSRLLVDITPEVSAVICPLLAGSNVNEDGNLLKLTKCFNVGEVVECTVGDCIEKGQYHGSLTGSLPVINIGDTVCGRVTDVQYSGLVLSINHYLNGIVYLTNISDYYVPRPLQYFNIGDKLSCVVIGKTSKQFNLSLRKSHTGINIPTLPAQPDGSEPDKEINNIADLQEVGVVRGYVSSVTKYGIFVKLGPDVVGRVMLKNLSDQYVQNYESCVNVGDLVRAKVVEINNGRIELSLRLSDIDESAGLRYKKLKELQRKGRKRRKNMPSESTEEEEEEEEEELVEMSEGESDTMDQQEIEEKESVLEDTKRLKKKRKLEDKEEDSCSMTPLPVTGGWDYNPSNDTIEERDDEDTNEVISKKKSKRQKKAIKKAEELQLYKREHSLMDTSRLPQSADDFDRLLVANPNSSSLWLQYMAFYLHTAEVDKARATAERGLAAISFREEDEKLNLWVGFLNLENMYGDSESLDQVFKRALQQNDQFEIYTRLIDIYVTSNKPEYADQLYQIMCKKFSSNIQVWSQYGRFLMEQGKADLARKILQRSFKSLTKKQHVDITKQFAQFEFKYGEMERGCTLFENLVSSYPRKVDIWSVYIDMLTKKGEMDRVRDVFERAVSLKLSSVKKQFLYKRYIEFERKHGTQSLVETVQAKSQALL</sequence>
<dbReference type="CDD" id="cd05693">
    <property type="entry name" value="S1_Rrp5_repeat_hs1_sc1"/>
    <property type="match status" value="1"/>
</dbReference>
<dbReference type="InterPro" id="IPR055430">
    <property type="entry name" value="HAT_Syf1_CNRKL1_C"/>
</dbReference>
<dbReference type="GO" id="GO:0032040">
    <property type="term" value="C:small-subunit processome"/>
    <property type="evidence" value="ECO:0007669"/>
    <property type="project" value="TreeGrafter"/>
</dbReference>
<feature type="domain" description="S1 motif" evidence="7">
    <location>
        <begin position="1346"/>
        <end position="1413"/>
    </location>
</feature>
<feature type="domain" description="S1 motif" evidence="7">
    <location>
        <begin position="764"/>
        <end position="833"/>
    </location>
</feature>
<evidence type="ECO:0000256" key="3">
    <source>
        <dbReference type="ARBA" id="ARBA00022553"/>
    </source>
</evidence>
<feature type="domain" description="S1 motif" evidence="7">
    <location>
        <begin position="1246"/>
        <end position="1313"/>
    </location>
</feature>
<dbReference type="FunFam" id="2.40.50.140:FF:000175">
    <property type="entry name" value="Programmed cell death 11"/>
    <property type="match status" value="1"/>
</dbReference>
<dbReference type="GO" id="GO:0006364">
    <property type="term" value="P:rRNA processing"/>
    <property type="evidence" value="ECO:0007669"/>
    <property type="project" value="UniProtKB-KW"/>
</dbReference>
<dbReference type="PANTHER" id="PTHR23270:SF10">
    <property type="entry name" value="PROTEIN RRP5 HOMOLOG"/>
    <property type="match status" value="1"/>
</dbReference>
<dbReference type="KEGG" id="aqu:100634826"/>
<accession>A0A1X7TZS7</accession>
<dbReference type="EnsemblMetazoa" id="Aqu2.1.20835_001">
    <property type="protein sequence ID" value="Aqu2.1.20835_001"/>
    <property type="gene ID" value="Aqu2.1.20835"/>
</dbReference>
<dbReference type="InterPro" id="IPR012340">
    <property type="entry name" value="NA-bd_OB-fold"/>
</dbReference>
<evidence type="ECO:0000256" key="1">
    <source>
        <dbReference type="ARBA" id="ARBA00004604"/>
    </source>
</evidence>
<keyword evidence="2" id="KW-0698">rRNA processing</keyword>
<evidence type="ECO:0000313" key="8">
    <source>
        <dbReference type="EnsemblMetazoa" id="Aqu2.1.20835_001"/>
    </source>
</evidence>
<dbReference type="Gene3D" id="2.40.50.140">
    <property type="entry name" value="Nucleic acid-binding proteins"/>
    <property type="match status" value="9"/>
</dbReference>
<dbReference type="InterPro" id="IPR011990">
    <property type="entry name" value="TPR-like_helical_dom_sf"/>
</dbReference>
<dbReference type="SUPFAM" id="SSF48452">
    <property type="entry name" value="TPR-like"/>
    <property type="match status" value="1"/>
</dbReference>
<dbReference type="GO" id="GO:0003723">
    <property type="term" value="F:RNA binding"/>
    <property type="evidence" value="ECO:0007669"/>
    <property type="project" value="TreeGrafter"/>
</dbReference>
<keyword evidence="4" id="KW-0677">Repeat</keyword>
<dbReference type="EnsemblMetazoa" id="XM_011408110.2">
    <property type="protein sequence ID" value="XP_011406412.2"/>
    <property type="gene ID" value="LOC100634826"/>
</dbReference>
<comment type="subcellular location">
    <subcellularLocation>
        <location evidence="1">Nucleus</location>
        <location evidence="1">Nucleolus</location>
    </subcellularLocation>
</comment>